<reference evidence="7 8" key="1">
    <citation type="submission" date="2018-05" db="EMBL/GenBank/DDBJ databases">
        <title>Marinilabilia rubrum sp. nov., isolated from saltern sediment.</title>
        <authorList>
            <person name="Zhang R."/>
        </authorList>
    </citation>
    <scope>NUCLEOTIDE SEQUENCE [LARGE SCALE GENOMIC DNA]</scope>
    <source>
        <strain evidence="7 8">WTE16</strain>
    </source>
</reference>
<dbReference type="InterPro" id="IPR011701">
    <property type="entry name" value="MFS"/>
</dbReference>
<dbReference type="RefSeq" id="WP_109265544.1">
    <property type="nucleotide sequence ID" value="NZ_QEWP01000016.1"/>
</dbReference>
<dbReference type="InterPro" id="IPR036259">
    <property type="entry name" value="MFS_trans_sf"/>
</dbReference>
<comment type="subcellular location">
    <subcellularLocation>
        <location evidence="1">Membrane</location>
        <topology evidence="1">Multi-pass membrane protein</topology>
    </subcellularLocation>
</comment>
<evidence type="ECO:0000256" key="4">
    <source>
        <dbReference type="ARBA" id="ARBA00023136"/>
    </source>
</evidence>
<gene>
    <name evidence="7" type="ORF">DDZ16_16285</name>
</gene>
<dbReference type="AlphaFoldDB" id="A0A2U2B5M6"/>
<keyword evidence="2 5" id="KW-0812">Transmembrane</keyword>
<dbReference type="InterPro" id="IPR053160">
    <property type="entry name" value="MFS_DHA3_Transporter"/>
</dbReference>
<evidence type="ECO:0000256" key="1">
    <source>
        <dbReference type="ARBA" id="ARBA00004141"/>
    </source>
</evidence>
<feature type="transmembrane region" description="Helical" evidence="5">
    <location>
        <begin position="367"/>
        <end position="387"/>
    </location>
</feature>
<dbReference type="PANTHER" id="PTHR23530">
    <property type="entry name" value="TRANSPORT PROTEIN-RELATED"/>
    <property type="match status" value="1"/>
</dbReference>
<feature type="transmembrane region" description="Helical" evidence="5">
    <location>
        <begin position="217"/>
        <end position="234"/>
    </location>
</feature>
<feature type="domain" description="Major facilitator superfamily (MFS) profile" evidence="6">
    <location>
        <begin position="1"/>
        <end position="390"/>
    </location>
</feature>
<organism evidence="7 8">
    <name type="scientific">Marinilabilia rubra</name>
    <dbReference type="NCBI Taxonomy" id="2162893"/>
    <lineage>
        <taxon>Bacteria</taxon>
        <taxon>Pseudomonadati</taxon>
        <taxon>Bacteroidota</taxon>
        <taxon>Bacteroidia</taxon>
        <taxon>Marinilabiliales</taxon>
        <taxon>Marinilabiliaceae</taxon>
        <taxon>Marinilabilia</taxon>
    </lineage>
</organism>
<evidence type="ECO:0000259" key="6">
    <source>
        <dbReference type="PROSITE" id="PS50850"/>
    </source>
</evidence>
<dbReference type="Proteomes" id="UP000244956">
    <property type="component" value="Unassembled WGS sequence"/>
</dbReference>
<sequence>MQHSYSQNIYRLYIIKIAKWFMLTMPIIMLFYKDMGLTNEEAFQLKAIYSISIVIFEVPSGYLADILGRKVTLIIGAFLGTLGFVFYSFGEGFWMFLAAELTLGIGQSFVSGADSAMLFDSLKADGKSNKYLKYEGINFSVGNYSEALAGLAGGALAEISLHLPFYFQTGIAFLGIPAAITLLEPPVKSSRKKPRFKDILNVVHYALVKNNKLRWNLIYSSIIGTSTLTMAWVYQLKLHEFGFSELFIGGTATVLNLLVGTVTLFSSKLKNNMGSRVTVLSTSLLITGGFILAGLSSDALFFLPVLGIFYMARGIATPVLKDYINQITPSEIRATVLSVRSLLIRGIFAIVAPLFGWLSDELSLSQALWIIGLVFFTLSLSTVTLFLRTLKVRH</sequence>
<dbReference type="OrthoDB" id="9816124at2"/>
<dbReference type="PROSITE" id="PS00216">
    <property type="entry name" value="SUGAR_TRANSPORT_1"/>
    <property type="match status" value="1"/>
</dbReference>
<keyword evidence="4 5" id="KW-0472">Membrane</keyword>
<feature type="transmembrane region" description="Helical" evidence="5">
    <location>
        <begin position="277"/>
        <end position="295"/>
    </location>
</feature>
<proteinExistence type="predicted"/>
<dbReference type="GO" id="GO:0022857">
    <property type="term" value="F:transmembrane transporter activity"/>
    <property type="evidence" value="ECO:0007669"/>
    <property type="project" value="InterPro"/>
</dbReference>
<feature type="transmembrane region" description="Helical" evidence="5">
    <location>
        <begin position="12"/>
        <end position="32"/>
    </location>
</feature>
<keyword evidence="3 5" id="KW-1133">Transmembrane helix</keyword>
<name>A0A2U2B5M6_9BACT</name>
<dbReference type="SUPFAM" id="SSF103473">
    <property type="entry name" value="MFS general substrate transporter"/>
    <property type="match status" value="1"/>
</dbReference>
<accession>A0A2U2B5M6</accession>
<evidence type="ECO:0000256" key="3">
    <source>
        <dbReference type="ARBA" id="ARBA00022989"/>
    </source>
</evidence>
<feature type="transmembrane region" description="Helical" evidence="5">
    <location>
        <begin position="301"/>
        <end position="320"/>
    </location>
</feature>
<feature type="transmembrane region" description="Helical" evidence="5">
    <location>
        <begin position="165"/>
        <end position="183"/>
    </location>
</feature>
<dbReference type="InterPro" id="IPR005829">
    <property type="entry name" value="Sugar_transporter_CS"/>
</dbReference>
<dbReference type="InterPro" id="IPR020846">
    <property type="entry name" value="MFS_dom"/>
</dbReference>
<dbReference type="PANTHER" id="PTHR23530:SF1">
    <property type="entry name" value="PERMEASE, MAJOR FACILITATOR SUPERFAMILY-RELATED"/>
    <property type="match status" value="1"/>
</dbReference>
<protein>
    <submittedName>
        <fullName evidence="7">MFS transporter</fullName>
    </submittedName>
</protein>
<evidence type="ECO:0000313" key="7">
    <source>
        <dbReference type="EMBL" id="PWD98333.1"/>
    </source>
</evidence>
<dbReference type="Gene3D" id="1.20.1250.20">
    <property type="entry name" value="MFS general substrate transporter like domains"/>
    <property type="match status" value="1"/>
</dbReference>
<keyword evidence="8" id="KW-1185">Reference proteome</keyword>
<feature type="transmembrane region" description="Helical" evidence="5">
    <location>
        <begin position="47"/>
        <end position="64"/>
    </location>
</feature>
<dbReference type="GO" id="GO:0016020">
    <property type="term" value="C:membrane"/>
    <property type="evidence" value="ECO:0007669"/>
    <property type="project" value="UniProtKB-SubCell"/>
</dbReference>
<comment type="caution">
    <text evidence="7">The sequence shown here is derived from an EMBL/GenBank/DDBJ whole genome shotgun (WGS) entry which is preliminary data.</text>
</comment>
<evidence type="ECO:0000256" key="2">
    <source>
        <dbReference type="ARBA" id="ARBA00022692"/>
    </source>
</evidence>
<feature type="transmembrane region" description="Helical" evidence="5">
    <location>
        <begin position="246"/>
        <end position="265"/>
    </location>
</feature>
<dbReference type="PROSITE" id="PS50850">
    <property type="entry name" value="MFS"/>
    <property type="match status" value="1"/>
</dbReference>
<dbReference type="EMBL" id="QEWP01000016">
    <property type="protein sequence ID" value="PWD98333.1"/>
    <property type="molecule type" value="Genomic_DNA"/>
</dbReference>
<feature type="transmembrane region" description="Helical" evidence="5">
    <location>
        <begin position="332"/>
        <end position="355"/>
    </location>
</feature>
<evidence type="ECO:0000256" key="5">
    <source>
        <dbReference type="SAM" id="Phobius"/>
    </source>
</evidence>
<feature type="transmembrane region" description="Helical" evidence="5">
    <location>
        <begin position="71"/>
        <end position="89"/>
    </location>
</feature>
<evidence type="ECO:0000313" key="8">
    <source>
        <dbReference type="Proteomes" id="UP000244956"/>
    </source>
</evidence>
<dbReference type="Pfam" id="PF07690">
    <property type="entry name" value="MFS_1"/>
    <property type="match status" value="1"/>
</dbReference>